<reference evidence="1" key="1">
    <citation type="submission" date="2021-02" db="EMBL/GenBank/DDBJ databases">
        <authorList>
            <person name="Nieuwenhuis M."/>
            <person name="Van De Peppel L.J.J."/>
        </authorList>
    </citation>
    <scope>NUCLEOTIDE SEQUENCE</scope>
    <source>
        <strain evidence="1">D49</strain>
    </source>
</reference>
<proteinExistence type="predicted"/>
<gene>
    <name evidence="1" type="ORF">H0H81_012530</name>
</gene>
<dbReference type="EMBL" id="JABCKI010005761">
    <property type="protein sequence ID" value="KAG5638465.1"/>
    <property type="molecule type" value="Genomic_DNA"/>
</dbReference>
<dbReference type="AlphaFoldDB" id="A0A9P7FWD7"/>
<sequence>MFWTIFLILHKFYASDIVVKSTLSHLVNGLYMCILNNLDEFCEHIEACMGAFMVAKSFKDPKALSSEDPIGMQTIVSLSNIFFE</sequence>
<evidence type="ECO:0000313" key="2">
    <source>
        <dbReference type="Proteomes" id="UP000717328"/>
    </source>
</evidence>
<reference evidence="1" key="2">
    <citation type="submission" date="2021-10" db="EMBL/GenBank/DDBJ databases">
        <title>Phylogenomics reveals ancestral predisposition of the termite-cultivated fungus Termitomyces towards a domesticated lifestyle.</title>
        <authorList>
            <person name="Auxier B."/>
            <person name="Grum-Grzhimaylo A."/>
            <person name="Cardenas M.E."/>
            <person name="Lodge J.D."/>
            <person name="Laessoe T."/>
            <person name="Pedersen O."/>
            <person name="Smith M.E."/>
            <person name="Kuyper T.W."/>
            <person name="Franco-Molano E.A."/>
            <person name="Baroni T.J."/>
            <person name="Aanen D.K."/>
        </authorList>
    </citation>
    <scope>NUCLEOTIDE SEQUENCE</scope>
    <source>
        <strain evidence="1">D49</strain>
    </source>
</reference>
<accession>A0A9P7FWD7</accession>
<evidence type="ECO:0000313" key="1">
    <source>
        <dbReference type="EMBL" id="KAG5638465.1"/>
    </source>
</evidence>
<dbReference type="OrthoDB" id="2423195at2759"/>
<protein>
    <submittedName>
        <fullName evidence="1">Uncharacterized protein</fullName>
    </submittedName>
</protein>
<name>A0A9P7FWD7_9AGAR</name>
<organism evidence="1 2">
    <name type="scientific">Sphagnurus paluster</name>
    <dbReference type="NCBI Taxonomy" id="117069"/>
    <lineage>
        <taxon>Eukaryota</taxon>
        <taxon>Fungi</taxon>
        <taxon>Dikarya</taxon>
        <taxon>Basidiomycota</taxon>
        <taxon>Agaricomycotina</taxon>
        <taxon>Agaricomycetes</taxon>
        <taxon>Agaricomycetidae</taxon>
        <taxon>Agaricales</taxon>
        <taxon>Tricholomatineae</taxon>
        <taxon>Lyophyllaceae</taxon>
        <taxon>Sphagnurus</taxon>
    </lineage>
</organism>
<comment type="caution">
    <text evidence="1">The sequence shown here is derived from an EMBL/GenBank/DDBJ whole genome shotgun (WGS) entry which is preliminary data.</text>
</comment>
<keyword evidence="2" id="KW-1185">Reference proteome</keyword>
<dbReference type="Proteomes" id="UP000717328">
    <property type="component" value="Unassembled WGS sequence"/>
</dbReference>